<sequence>MLKLPLPLLTFTIYTDISRQKSLVAPLARKDEPHDFHFPPRMIRTWTLVTRIRGHSGGLHPVVIVQPCRWHSINLQNKLKHLSISEKPLMVPVTEV</sequence>
<dbReference type="EMBL" id="BLXT01005083">
    <property type="protein sequence ID" value="GFO19743.1"/>
    <property type="molecule type" value="Genomic_DNA"/>
</dbReference>
<accession>A0AAV4BKR9</accession>
<proteinExistence type="predicted"/>
<evidence type="ECO:0000313" key="1">
    <source>
        <dbReference type="EMBL" id="GFO19743.1"/>
    </source>
</evidence>
<evidence type="ECO:0000313" key="2">
    <source>
        <dbReference type="Proteomes" id="UP000735302"/>
    </source>
</evidence>
<reference evidence="1 2" key="1">
    <citation type="journal article" date="2021" name="Elife">
        <title>Chloroplast acquisition without the gene transfer in kleptoplastic sea slugs, Plakobranchus ocellatus.</title>
        <authorList>
            <person name="Maeda T."/>
            <person name="Takahashi S."/>
            <person name="Yoshida T."/>
            <person name="Shimamura S."/>
            <person name="Takaki Y."/>
            <person name="Nagai Y."/>
            <person name="Toyoda A."/>
            <person name="Suzuki Y."/>
            <person name="Arimoto A."/>
            <person name="Ishii H."/>
            <person name="Satoh N."/>
            <person name="Nishiyama T."/>
            <person name="Hasebe M."/>
            <person name="Maruyama T."/>
            <person name="Minagawa J."/>
            <person name="Obokata J."/>
            <person name="Shigenobu S."/>
        </authorList>
    </citation>
    <scope>NUCLEOTIDE SEQUENCE [LARGE SCALE GENOMIC DNA]</scope>
</reference>
<keyword evidence="2" id="KW-1185">Reference proteome</keyword>
<dbReference type="Proteomes" id="UP000735302">
    <property type="component" value="Unassembled WGS sequence"/>
</dbReference>
<gene>
    <name evidence="1" type="ORF">PoB_004624800</name>
</gene>
<dbReference type="AlphaFoldDB" id="A0AAV4BKR9"/>
<protein>
    <submittedName>
        <fullName evidence="1">Uncharacterized protein</fullName>
    </submittedName>
</protein>
<name>A0AAV4BKR9_9GAST</name>
<comment type="caution">
    <text evidence="1">The sequence shown here is derived from an EMBL/GenBank/DDBJ whole genome shotgun (WGS) entry which is preliminary data.</text>
</comment>
<organism evidence="1 2">
    <name type="scientific">Plakobranchus ocellatus</name>
    <dbReference type="NCBI Taxonomy" id="259542"/>
    <lineage>
        <taxon>Eukaryota</taxon>
        <taxon>Metazoa</taxon>
        <taxon>Spiralia</taxon>
        <taxon>Lophotrochozoa</taxon>
        <taxon>Mollusca</taxon>
        <taxon>Gastropoda</taxon>
        <taxon>Heterobranchia</taxon>
        <taxon>Euthyneura</taxon>
        <taxon>Panpulmonata</taxon>
        <taxon>Sacoglossa</taxon>
        <taxon>Placobranchoidea</taxon>
        <taxon>Plakobranchidae</taxon>
        <taxon>Plakobranchus</taxon>
    </lineage>
</organism>